<dbReference type="SUPFAM" id="SSF56281">
    <property type="entry name" value="Metallo-hydrolase/oxidoreductase"/>
    <property type="match status" value="1"/>
</dbReference>
<dbReference type="Pfam" id="PF12706">
    <property type="entry name" value="Lactamase_B_2"/>
    <property type="match status" value="1"/>
</dbReference>
<dbReference type="SMART" id="SM00849">
    <property type="entry name" value="Lactamase_B"/>
    <property type="match status" value="1"/>
</dbReference>
<dbReference type="InterPro" id="IPR036866">
    <property type="entry name" value="RibonucZ/Hydroxyglut_hydro"/>
</dbReference>
<dbReference type="EMBL" id="UINC01135900">
    <property type="protein sequence ID" value="SVD20333.1"/>
    <property type="molecule type" value="Genomic_DNA"/>
</dbReference>
<dbReference type="Gene3D" id="3.60.15.10">
    <property type="entry name" value="Ribonuclease Z/Hydroxyacylglutathione hydrolase-like"/>
    <property type="match status" value="1"/>
</dbReference>
<gene>
    <name evidence="3" type="ORF">METZ01_LOCUS373187</name>
</gene>
<dbReference type="PANTHER" id="PTHR46018">
    <property type="entry name" value="ZINC PHOSPHODIESTERASE ELAC PROTEIN 1"/>
    <property type="match status" value="1"/>
</dbReference>
<dbReference type="CDD" id="cd07719">
    <property type="entry name" value="arylsulfatase_AtsA-like_MBL-fold"/>
    <property type="match status" value="1"/>
</dbReference>
<dbReference type="GO" id="GO:0042781">
    <property type="term" value="F:3'-tRNA processing endoribonuclease activity"/>
    <property type="evidence" value="ECO:0007669"/>
    <property type="project" value="TreeGrafter"/>
</dbReference>
<dbReference type="AlphaFoldDB" id="A0A382TE98"/>
<keyword evidence="1" id="KW-0378">Hydrolase</keyword>
<dbReference type="PANTHER" id="PTHR46018:SF2">
    <property type="entry name" value="ZINC PHOSPHODIESTERASE ELAC PROTEIN 1"/>
    <property type="match status" value="1"/>
</dbReference>
<evidence type="ECO:0000256" key="1">
    <source>
        <dbReference type="ARBA" id="ARBA00022801"/>
    </source>
</evidence>
<accession>A0A382TE98</accession>
<evidence type="ECO:0000313" key="3">
    <source>
        <dbReference type="EMBL" id="SVD20333.1"/>
    </source>
</evidence>
<dbReference type="InterPro" id="IPR001279">
    <property type="entry name" value="Metallo-B-lactamas"/>
</dbReference>
<reference evidence="3" key="1">
    <citation type="submission" date="2018-05" db="EMBL/GenBank/DDBJ databases">
        <authorList>
            <person name="Lanie J.A."/>
            <person name="Ng W.-L."/>
            <person name="Kazmierczak K.M."/>
            <person name="Andrzejewski T.M."/>
            <person name="Davidsen T.M."/>
            <person name="Wayne K.J."/>
            <person name="Tettelin H."/>
            <person name="Glass J.I."/>
            <person name="Rusch D."/>
            <person name="Podicherti R."/>
            <person name="Tsui H.-C.T."/>
            <person name="Winkler M.E."/>
        </authorList>
    </citation>
    <scope>NUCLEOTIDE SEQUENCE</scope>
</reference>
<feature type="non-terminal residue" evidence="3">
    <location>
        <position position="1"/>
    </location>
</feature>
<sequence>SSRDEACILVIAGKNIYVVDTGAGSANNVNQWAIPANRIKAVLLTHLHSDHIADLPNFHMQTWINNRPSQLDVYGPEGLESVVQGFEDAYSLDYAFRNAHHGDAIAPLAVAGMKAHTIDLNNPVIIESDDLSIQAFEVEHHPVKPALGYRFDYKGRSIVISGDTSASQNLTDHSRNADVLFHEAQANHILKPLREFMLKNNRTNQAKILDDITTYHTTPVEAAAIAKEANVKHLVFYHLTPSPRNDIMANIFTRGVSDVFAEWTLSDDGTMVVLPVGSEEIQISNLN</sequence>
<protein>
    <recommendedName>
        <fullName evidence="2">Metallo-beta-lactamase domain-containing protein</fullName>
    </recommendedName>
</protein>
<proteinExistence type="predicted"/>
<feature type="domain" description="Metallo-beta-lactamase" evidence="2">
    <location>
        <begin position="4"/>
        <end position="216"/>
    </location>
</feature>
<name>A0A382TE98_9ZZZZ</name>
<dbReference type="InterPro" id="IPR044094">
    <property type="entry name" value="AtsA-like_MBL-fold"/>
</dbReference>
<evidence type="ECO:0000259" key="2">
    <source>
        <dbReference type="SMART" id="SM00849"/>
    </source>
</evidence>
<organism evidence="3">
    <name type="scientific">marine metagenome</name>
    <dbReference type="NCBI Taxonomy" id="408172"/>
    <lineage>
        <taxon>unclassified sequences</taxon>
        <taxon>metagenomes</taxon>
        <taxon>ecological metagenomes</taxon>
    </lineage>
</organism>